<dbReference type="Pfam" id="PF18797">
    <property type="entry name" value="APC_rep"/>
    <property type="match status" value="1"/>
</dbReference>
<dbReference type="GO" id="GO:0016477">
    <property type="term" value="P:cell migration"/>
    <property type="evidence" value="ECO:0007669"/>
    <property type="project" value="TreeGrafter"/>
</dbReference>
<evidence type="ECO:0000256" key="1">
    <source>
        <dbReference type="ARBA" id="ARBA00009051"/>
    </source>
</evidence>
<gene>
    <name evidence="4" type="ORF">QYM36_000472</name>
</gene>
<dbReference type="InterPro" id="IPR011989">
    <property type="entry name" value="ARM-like"/>
</dbReference>
<feature type="compositionally biased region" description="Polar residues" evidence="3">
    <location>
        <begin position="747"/>
        <end position="763"/>
    </location>
</feature>
<dbReference type="Pfam" id="PF05923">
    <property type="entry name" value="APC_r"/>
    <property type="match status" value="1"/>
</dbReference>
<dbReference type="SMART" id="SM00185">
    <property type="entry name" value="ARM"/>
    <property type="match status" value="6"/>
</dbReference>
<dbReference type="Pfam" id="PF00514">
    <property type="entry name" value="Arm"/>
    <property type="match status" value="1"/>
</dbReference>
<feature type="region of interest" description="Disordered" evidence="3">
    <location>
        <begin position="935"/>
        <end position="1028"/>
    </location>
</feature>
<keyword evidence="5" id="KW-1185">Reference proteome</keyword>
<comment type="caution">
    <text evidence="4">The sequence shown here is derived from an EMBL/GenBank/DDBJ whole genome shotgun (WGS) entry which is preliminary data.</text>
</comment>
<dbReference type="InterPro" id="IPR026818">
    <property type="entry name" value="Apc_fam"/>
</dbReference>
<dbReference type="SUPFAM" id="SSF48371">
    <property type="entry name" value="ARM repeat"/>
    <property type="match status" value="1"/>
</dbReference>
<dbReference type="GO" id="GO:0007026">
    <property type="term" value="P:negative regulation of microtubule depolymerization"/>
    <property type="evidence" value="ECO:0007669"/>
    <property type="project" value="TreeGrafter"/>
</dbReference>
<organism evidence="4 5">
    <name type="scientific">Artemia franciscana</name>
    <name type="common">Brine shrimp</name>
    <name type="synonym">Artemia sanfranciscana</name>
    <dbReference type="NCBI Taxonomy" id="6661"/>
    <lineage>
        <taxon>Eukaryota</taxon>
        <taxon>Metazoa</taxon>
        <taxon>Ecdysozoa</taxon>
        <taxon>Arthropoda</taxon>
        <taxon>Crustacea</taxon>
        <taxon>Branchiopoda</taxon>
        <taxon>Anostraca</taxon>
        <taxon>Artemiidae</taxon>
        <taxon>Artemia</taxon>
    </lineage>
</organism>
<dbReference type="Gene3D" id="1.25.10.10">
    <property type="entry name" value="Leucine-rich Repeat Variant"/>
    <property type="match status" value="1"/>
</dbReference>
<dbReference type="GO" id="GO:0007389">
    <property type="term" value="P:pattern specification process"/>
    <property type="evidence" value="ECO:0007669"/>
    <property type="project" value="TreeGrafter"/>
</dbReference>
<dbReference type="InterPro" id="IPR016024">
    <property type="entry name" value="ARM-type_fold"/>
</dbReference>
<dbReference type="GO" id="GO:0045295">
    <property type="term" value="F:gamma-catenin binding"/>
    <property type="evidence" value="ECO:0007669"/>
    <property type="project" value="TreeGrafter"/>
</dbReference>
<dbReference type="PANTHER" id="PTHR12607:SF12">
    <property type="entry name" value="APC-LIKE, ISOFORM A-RELATED"/>
    <property type="match status" value="1"/>
</dbReference>
<dbReference type="GO" id="GO:0016342">
    <property type="term" value="C:catenin complex"/>
    <property type="evidence" value="ECO:0007669"/>
    <property type="project" value="TreeGrafter"/>
</dbReference>
<evidence type="ECO:0000256" key="2">
    <source>
        <dbReference type="ARBA" id="ARBA00022687"/>
    </source>
</evidence>
<dbReference type="Gene3D" id="1.10.287.450">
    <property type="entry name" value="Helix hairpin bin"/>
    <property type="match status" value="1"/>
</dbReference>
<dbReference type="GO" id="GO:0008013">
    <property type="term" value="F:beta-catenin binding"/>
    <property type="evidence" value="ECO:0007669"/>
    <property type="project" value="InterPro"/>
</dbReference>
<evidence type="ECO:0000313" key="4">
    <source>
        <dbReference type="EMBL" id="KAK2726017.1"/>
    </source>
</evidence>
<proteinExistence type="inferred from homology"/>
<dbReference type="GO" id="GO:0030877">
    <property type="term" value="C:beta-catenin destruction complex"/>
    <property type="evidence" value="ECO:0007669"/>
    <property type="project" value="TreeGrafter"/>
</dbReference>
<evidence type="ECO:0000313" key="5">
    <source>
        <dbReference type="Proteomes" id="UP001187531"/>
    </source>
</evidence>
<feature type="compositionally biased region" description="Basic and acidic residues" evidence="3">
    <location>
        <begin position="944"/>
        <end position="960"/>
    </location>
</feature>
<dbReference type="EMBL" id="JAVRJZ010000002">
    <property type="protein sequence ID" value="KAK2726017.1"/>
    <property type="molecule type" value="Genomic_DNA"/>
</dbReference>
<dbReference type="AlphaFoldDB" id="A0AA88ISI2"/>
<feature type="non-terminal residue" evidence="4">
    <location>
        <position position="1028"/>
    </location>
</feature>
<dbReference type="GO" id="GO:0008017">
    <property type="term" value="F:microtubule binding"/>
    <property type="evidence" value="ECO:0007669"/>
    <property type="project" value="TreeGrafter"/>
</dbReference>
<dbReference type="GO" id="GO:0016055">
    <property type="term" value="P:Wnt signaling pathway"/>
    <property type="evidence" value="ECO:0007669"/>
    <property type="project" value="UniProtKB-KW"/>
</dbReference>
<evidence type="ECO:0008006" key="6">
    <source>
        <dbReference type="Google" id="ProtNLM"/>
    </source>
</evidence>
<feature type="compositionally biased region" description="Basic and acidic residues" evidence="3">
    <location>
        <begin position="1009"/>
        <end position="1028"/>
    </location>
</feature>
<feature type="compositionally biased region" description="Polar residues" evidence="3">
    <location>
        <begin position="666"/>
        <end position="687"/>
    </location>
</feature>
<accession>A0AA88ISI2</accession>
<comment type="similarity">
    <text evidence="1">Belongs to the adenomatous polyposis coli (APC) family.</text>
</comment>
<sequence length="1028" mass="114930">MSCELRHTSDHMAPPAPKVKYLAMVLSDLENEKATLVNQLEAEDRDRHAYFAKLEALSKEMRELPVPTDSPSLECELERRRLEQEAQRLQDAMLKTLGPAGEGLKRREARILSLRNLDQKIFAVSSLLAERQREEEGELAVSREQAEFLEDIPDEGVPDAIAAHPQFAPPEEKMSFPYLLDPNWLQANGLWASMSSNNITDDRVGLHDTASLVSFTSSIHSMGASRGINTSSGGTSSGGIGTKVEVVYNLLSLLASHDRENISKTLLTMSEKPETCAALRQAGVLPLLVQLLHGGDLIPPGTNINSPQSPPDSEARRRASLALRNVVLNQVDDKRTRKEARILKLLETVRNYSDYLREKMLEKKVAFPDEIKGLIDDPDMQNHPGGAVASLLKFSFEEEHRSAIAHLGGLHALAELLQVDVEAHGINNDNQYCLTMRRYVTMTLTNLTFGDSLNKSLLSAIKGFLISMAKMMMTPCEELRQVYASVIRNLSWRADMRSKEFLKDSGIVRSLMIAAMQTTKENTLRAILSALWNLSGHCSENKVEICQIDGSVAFLVDTLLSNTVSIVENGGGILRNISNHIAMKEELRQVLRRNNCISVLLQQLRSPSLTVVSNACGTLWNLSARCPEDQKTMFELGAIPLLRALVHSRHKMIALGASATLKNLLTSKPQGSPFTSESRSRTPSLQARKQRAFEQEIDPNIDEICENIESPSPREERSQDPFDRTVMQAIAYRSIGQRYRSISPNILNRQTSNDDMNTSIRSDTQLDKRFGQSSFLNRNLGPGGGCRSSSLDRQLNKHFDLPSSRYMHPKVAWKSCDDTLRNLYPKDHRPRPSLPSYDDNPDQPIDYSVKYAEMSSVKVIQAKGPVDRNPSSAKKVMVYGVYSETNIEEPEQPTNFGARYGERDDVEKMKDQRDFAEDAVKTFCTEGTPYETPANFSHATSVTDLRDSAKISQNESKDVDEQSNPVNFDDDYPEAEKPQTYLTEGTPGFVSRISSENSIELGNDEEKEQDVKEIDKAEETKEVARVDK</sequence>
<feature type="region of interest" description="Disordered" evidence="3">
    <location>
        <begin position="747"/>
        <end position="791"/>
    </location>
</feature>
<keyword evidence="2" id="KW-0879">Wnt signaling pathway</keyword>
<dbReference type="Pfam" id="PF11414">
    <property type="entry name" value="Suppressor_APC"/>
    <property type="match status" value="1"/>
</dbReference>
<protein>
    <recommendedName>
        <fullName evidence="6">Adenomatous polyposis coli protein</fullName>
    </recommendedName>
</protein>
<dbReference type="PANTHER" id="PTHR12607">
    <property type="entry name" value="ADENOMATOUS POLYPOSIS COLI PROTEIN FAMILY"/>
    <property type="match status" value="1"/>
</dbReference>
<feature type="region of interest" description="Disordered" evidence="3">
    <location>
        <begin position="666"/>
        <end position="688"/>
    </location>
</feature>
<name>A0AA88ISI2_ARTSF</name>
<reference evidence="4" key="1">
    <citation type="submission" date="2023-07" db="EMBL/GenBank/DDBJ databases">
        <title>Chromosome-level genome assembly of Artemia franciscana.</title>
        <authorList>
            <person name="Jo E."/>
        </authorList>
    </citation>
    <scope>NUCLEOTIDE SEQUENCE</scope>
    <source>
        <tissue evidence="4">Whole body</tissue>
    </source>
</reference>
<dbReference type="FunFam" id="1.25.10.10:FF:001248">
    <property type="entry name" value="Adenomatous polyposis coli protein, putative"/>
    <property type="match status" value="1"/>
</dbReference>
<dbReference type="GO" id="GO:0005881">
    <property type="term" value="C:cytoplasmic microtubule"/>
    <property type="evidence" value="ECO:0007669"/>
    <property type="project" value="TreeGrafter"/>
</dbReference>
<evidence type="ECO:0000256" key="3">
    <source>
        <dbReference type="SAM" id="MobiDB-lite"/>
    </source>
</evidence>
<dbReference type="InterPro" id="IPR041257">
    <property type="entry name" value="APC_rep"/>
</dbReference>
<dbReference type="GO" id="GO:0090090">
    <property type="term" value="P:negative regulation of canonical Wnt signaling pathway"/>
    <property type="evidence" value="ECO:0007669"/>
    <property type="project" value="TreeGrafter"/>
</dbReference>
<dbReference type="InterPro" id="IPR000225">
    <property type="entry name" value="Armadillo"/>
</dbReference>
<dbReference type="SUPFAM" id="SSF82931">
    <property type="entry name" value="Tumor suppressor gene product Apc"/>
    <property type="match status" value="1"/>
</dbReference>
<dbReference type="Pfam" id="PF05972">
    <property type="entry name" value="APC_15aa"/>
    <property type="match status" value="1"/>
</dbReference>
<dbReference type="InterPro" id="IPR026831">
    <property type="entry name" value="APC_dom"/>
</dbReference>
<dbReference type="GO" id="GO:0001708">
    <property type="term" value="P:cell fate specification"/>
    <property type="evidence" value="ECO:0007669"/>
    <property type="project" value="TreeGrafter"/>
</dbReference>
<dbReference type="Proteomes" id="UP001187531">
    <property type="component" value="Unassembled WGS sequence"/>
</dbReference>
<dbReference type="GO" id="GO:0007399">
    <property type="term" value="P:nervous system development"/>
    <property type="evidence" value="ECO:0007669"/>
    <property type="project" value="TreeGrafter"/>
</dbReference>
<dbReference type="InterPro" id="IPR009240">
    <property type="entry name" value="APC_15aa_rpt"/>
</dbReference>
<dbReference type="InterPro" id="IPR009223">
    <property type="entry name" value="APC_rpt"/>
</dbReference>